<comment type="catalytic activity">
    <reaction evidence="12">
        <text>K(+)(in) = K(+)(out)</text>
        <dbReference type="Rhea" id="RHEA:29463"/>
        <dbReference type="ChEBI" id="CHEBI:29103"/>
    </reaction>
</comment>
<keyword evidence="10 13" id="KW-0472">Membrane</keyword>
<evidence type="ECO:0000256" key="2">
    <source>
        <dbReference type="ARBA" id="ARBA00006920"/>
    </source>
</evidence>
<evidence type="ECO:0000256" key="11">
    <source>
        <dbReference type="ARBA" id="ARBA00023303"/>
    </source>
</evidence>
<gene>
    <name evidence="14" type="ORF">ACFQBQ_04780</name>
</gene>
<protein>
    <submittedName>
        <fullName evidence="14">TMEM175 family protein</fullName>
    </submittedName>
</protein>
<evidence type="ECO:0000256" key="8">
    <source>
        <dbReference type="ARBA" id="ARBA00022989"/>
    </source>
</evidence>
<evidence type="ECO:0000256" key="10">
    <source>
        <dbReference type="ARBA" id="ARBA00023136"/>
    </source>
</evidence>
<evidence type="ECO:0000256" key="12">
    <source>
        <dbReference type="ARBA" id="ARBA00034430"/>
    </source>
</evidence>
<feature type="transmembrane region" description="Helical" evidence="13">
    <location>
        <begin position="12"/>
        <end position="30"/>
    </location>
</feature>
<dbReference type="EMBL" id="JBHSWI010000001">
    <property type="protein sequence ID" value="MFC6644916.1"/>
    <property type="molecule type" value="Genomic_DNA"/>
</dbReference>
<evidence type="ECO:0000256" key="1">
    <source>
        <dbReference type="ARBA" id="ARBA00004141"/>
    </source>
</evidence>
<evidence type="ECO:0000256" key="3">
    <source>
        <dbReference type="ARBA" id="ARBA00022448"/>
    </source>
</evidence>
<evidence type="ECO:0000256" key="9">
    <source>
        <dbReference type="ARBA" id="ARBA00023065"/>
    </source>
</evidence>
<keyword evidence="11" id="KW-0407">Ion channel</keyword>
<accession>A0ABW1Z6W9</accession>
<name>A0ABW1Z6W9_9BACT</name>
<evidence type="ECO:0000313" key="15">
    <source>
        <dbReference type="Proteomes" id="UP001596391"/>
    </source>
</evidence>
<keyword evidence="3" id="KW-0813">Transport</keyword>
<evidence type="ECO:0000256" key="4">
    <source>
        <dbReference type="ARBA" id="ARBA00022538"/>
    </source>
</evidence>
<keyword evidence="5 13" id="KW-0812">Transmembrane</keyword>
<evidence type="ECO:0000256" key="7">
    <source>
        <dbReference type="ARBA" id="ARBA00022958"/>
    </source>
</evidence>
<feature type="transmembrane region" description="Helical" evidence="13">
    <location>
        <begin position="155"/>
        <end position="184"/>
    </location>
</feature>
<comment type="caution">
    <text evidence="14">The sequence shown here is derived from an EMBL/GenBank/DDBJ whole genome shotgun (WGS) entry which is preliminary data.</text>
</comment>
<dbReference type="RefSeq" id="WP_263371326.1">
    <property type="nucleotide sequence ID" value="NZ_JAGSYD010000003.1"/>
</dbReference>
<keyword evidence="15" id="KW-1185">Reference proteome</keyword>
<dbReference type="PANTHER" id="PTHR31462">
    <property type="entry name" value="ENDOSOMAL/LYSOSOMAL POTASSIUM CHANNEL TMEM175"/>
    <property type="match status" value="1"/>
</dbReference>
<dbReference type="InterPro" id="IPR010617">
    <property type="entry name" value="TMEM175-like"/>
</dbReference>
<dbReference type="Proteomes" id="UP001596391">
    <property type="component" value="Unassembled WGS sequence"/>
</dbReference>
<dbReference type="Pfam" id="PF06736">
    <property type="entry name" value="TMEM175"/>
    <property type="match status" value="1"/>
</dbReference>
<feature type="transmembrane region" description="Helical" evidence="13">
    <location>
        <begin position="42"/>
        <end position="65"/>
    </location>
</feature>
<evidence type="ECO:0000256" key="5">
    <source>
        <dbReference type="ARBA" id="ARBA00022692"/>
    </source>
</evidence>
<sequence>MSERQLTPNRLEAFTDGVIAIIITIMVLELKVPAREVSNGEALIHTLPMLFIYLLSFVQTGIYWVNHHYMIHEVKRVTHGLLWANLFFLFTLSLIPFGTMWAGERGLTSFSVALYSVCCVLPAVTWNLLSNAICRSGGKHVAGSGRTAKQVLSGCLYLAAIPTAYFSRIAAIACIGAVAVMWLIPPKEIRELSRQPLS</sequence>
<feature type="transmembrane region" description="Helical" evidence="13">
    <location>
        <begin position="77"/>
        <end position="101"/>
    </location>
</feature>
<comment type="subcellular location">
    <subcellularLocation>
        <location evidence="1">Membrane</location>
        <topology evidence="1">Multi-pass membrane protein</topology>
    </subcellularLocation>
</comment>
<keyword evidence="9" id="KW-0406">Ion transport</keyword>
<proteinExistence type="inferred from homology"/>
<dbReference type="PANTHER" id="PTHR31462:SF5">
    <property type="entry name" value="ENDOSOMAL_LYSOSOMAL PROTON CHANNEL TMEM175"/>
    <property type="match status" value="1"/>
</dbReference>
<evidence type="ECO:0000256" key="6">
    <source>
        <dbReference type="ARBA" id="ARBA00022826"/>
    </source>
</evidence>
<keyword evidence="8 13" id="KW-1133">Transmembrane helix</keyword>
<keyword evidence="6" id="KW-0631">Potassium channel</keyword>
<feature type="transmembrane region" description="Helical" evidence="13">
    <location>
        <begin position="113"/>
        <end position="134"/>
    </location>
</feature>
<reference evidence="15" key="1">
    <citation type="journal article" date="2019" name="Int. J. Syst. Evol. Microbiol.">
        <title>The Global Catalogue of Microorganisms (GCM) 10K type strain sequencing project: providing services to taxonomists for standard genome sequencing and annotation.</title>
        <authorList>
            <consortium name="The Broad Institute Genomics Platform"/>
            <consortium name="The Broad Institute Genome Sequencing Center for Infectious Disease"/>
            <person name="Wu L."/>
            <person name="Ma J."/>
        </authorList>
    </citation>
    <scope>NUCLEOTIDE SEQUENCE [LARGE SCALE GENOMIC DNA]</scope>
    <source>
        <strain evidence="15">CGMCC 1.16026</strain>
    </source>
</reference>
<keyword evidence="4" id="KW-0633">Potassium transport</keyword>
<evidence type="ECO:0000313" key="14">
    <source>
        <dbReference type="EMBL" id="MFC6644916.1"/>
    </source>
</evidence>
<comment type="similarity">
    <text evidence="2">Belongs to the TMEM175 family.</text>
</comment>
<organism evidence="14 15">
    <name type="scientific">Granulicella cerasi</name>
    <dbReference type="NCBI Taxonomy" id="741063"/>
    <lineage>
        <taxon>Bacteria</taxon>
        <taxon>Pseudomonadati</taxon>
        <taxon>Acidobacteriota</taxon>
        <taxon>Terriglobia</taxon>
        <taxon>Terriglobales</taxon>
        <taxon>Acidobacteriaceae</taxon>
        <taxon>Granulicella</taxon>
    </lineage>
</organism>
<keyword evidence="7" id="KW-0630">Potassium</keyword>
<evidence type="ECO:0000256" key="13">
    <source>
        <dbReference type="SAM" id="Phobius"/>
    </source>
</evidence>